<accession>A0A816TZP7</accession>
<proteinExistence type="predicted"/>
<dbReference type="AlphaFoldDB" id="A0A816TZP7"/>
<protein>
    <submittedName>
        <fullName evidence="1">(rape) hypothetical protein</fullName>
    </submittedName>
</protein>
<name>A0A816TZP7_BRANA</name>
<dbReference type="Proteomes" id="UP001295469">
    <property type="component" value="Chromosome C08"/>
</dbReference>
<sequence length="160" mass="17673">MLSDLFEIHIVSSESSVGVSTDFAGLMGCSATSSSSTGLFAVQTYLLNSESGGVCANSTAKSTARGRLFRCRTGTGNVSGTDTSRGHHWYGLGTYIYAVPVSIIFKFFRFPSPYPSRLFWFINRRIAKNIIFLIPLLNYTLTKFRAKFLIGKIALYPSFH</sequence>
<organism evidence="1">
    <name type="scientific">Brassica napus</name>
    <name type="common">Rape</name>
    <dbReference type="NCBI Taxonomy" id="3708"/>
    <lineage>
        <taxon>Eukaryota</taxon>
        <taxon>Viridiplantae</taxon>
        <taxon>Streptophyta</taxon>
        <taxon>Embryophyta</taxon>
        <taxon>Tracheophyta</taxon>
        <taxon>Spermatophyta</taxon>
        <taxon>Magnoliopsida</taxon>
        <taxon>eudicotyledons</taxon>
        <taxon>Gunneridae</taxon>
        <taxon>Pentapetalae</taxon>
        <taxon>rosids</taxon>
        <taxon>malvids</taxon>
        <taxon>Brassicales</taxon>
        <taxon>Brassicaceae</taxon>
        <taxon>Brassiceae</taxon>
        <taxon>Brassica</taxon>
    </lineage>
</organism>
<dbReference type="EMBL" id="HG994372">
    <property type="protein sequence ID" value="CAF2107545.1"/>
    <property type="molecule type" value="Genomic_DNA"/>
</dbReference>
<reference evidence="1" key="1">
    <citation type="submission" date="2021-01" db="EMBL/GenBank/DDBJ databases">
        <authorList>
            <consortium name="Genoscope - CEA"/>
            <person name="William W."/>
        </authorList>
    </citation>
    <scope>NUCLEOTIDE SEQUENCE</scope>
</reference>
<evidence type="ECO:0000313" key="1">
    <source>
        <dbReference type="EMBL" id="CAF2107545.1"/>
    </source>
</evidence>
<gene>
    <name evidence="1" type="ORF">DARMORV10_C08P11180.1</name>
</gene>